<dbReference type="InterPro" id="IPR024930">
    <property type="entry name" value="Skp_dom_sf"/>
</dbReference>
<gene>
    <name evidence="4" type="ORF">METZ01_LOCUS504876</name>
</gene>
<dbReference type="InterPro" id="IPR005632">
    <property type="entry name" value="Chaperone_Skp"/>
</dbReference>
<protein>
    <recommendedName>
        <fullName evidence="5">Outer membrane chaperone Skp (OmpH)</fullName>
    </recommendedName>
</protein>
<dbReference type="GO" id="GO:0005829">
    <property type="term" value="C:cytosol"/>
    <property type="evidence" value="ECO:0007669"/>
    <property type="project" value="TreeGrafter"/>
</dbReference>
<dbReference type="Gene3D" id="3.30.910.20">
    <property type="entry name" value="Skp domain"/>
    <property type="match status" value="1"/>
</dbReference>
<dbReference type="EMBL" id="UINC01223007">
    <property type="protein sequence ID" value="SVE52022.1"/>
    <property type="molecule type" value="Genomic_DNA"/>
</dbReference>
<dbReference type="GO" id="GO:0051082">
    <property type="term" value="F:unfolded protein binding"/>
    <property type="evidence" value="ECO:0007669"/>
    <property type="project" value="InterPro"/>
</dbReference>
<comment type="similarity">
    <text evidence="1">Belongs to the Skp family.</text>
</comment>
<proteinExistence type="inferred from homology"/>
<evidence type="ECO:0000313" key="4">
    <source>
        <dbReference type="EMBL" id="SVE52022.1"/>
    </source>
</evidence>
<dbReference type="SMART" id="SM00935">
    <property type="entry name" value="OmpH"/>
    <property type="match status" value="1"/>
</dbReference>
<dbReference type="SUPFAM" id="SSF111384">
    <property type="entry name" value="OmpH-like"/>
    <property type="match status" value="1"/>
</dbReference>
<dbReference type="GO" id="GO:0050821">
    <property type="term" value="P:protein stabilization"/>
    <property type="evidence" value="ECO:0007669"/>
    <property type="project" value="TreeGrafter"/>
</dbReference>
<keyword evidence="3" id="KW-0175">Coiled coil</keyword>
<evidence type="ECO:0008006" key="5">
    <source>
        <dbReference type="Google" id="ProtNLM"/>
    </source>
</evidence>
<reference evidence="4" key="1">
    <citation type="submission" date="2018-05" db="EMBL/GenBank/DDBJ databases">
        <authorList>
            <person name="Lanie J.A."/>
            <person name="Ng W.-L."/>
            <person name="Kazmierczak K.M."/>
            <person name="Andrzejewski T.M."/>
            <person name="Davidsen T.M."/>
            <person name="Wayne K.J."/>
            <person name="Tettelin H."/>
            <person name="Glass J.I."/>
            <person name="Rusch D."/>
            <person name="Podicherti R."/>
            <person name="Tsui H.-C.T."/>
            <person name="Winkler M.E."/>
        </authorList>
    </citation>
    <scope>NUCLEOTIDE SEQUENCE</scope>
</reference>
<name>A0A383E5A6_9ZZZZ</name>
<keyword evidence="2" id="KW-0732">Signal</keyword>
<dbReference type="PANTHER" id="PTHR35089:SF1">
    <property type="entry name" value="CHAPERONE PROTEIN SKP"/>
    <property type="match status" value="1"/>
</dbReference>
<evidence type="ECO:0000256" key="1">
    <source>
        <dbReference type="ARBA" id="ARBA00009091"/>
    </source>
</evidence>
<organism evidence="4">
    <name type="scientific">marine metagenome</name>
    <dbReference type="NCBI Taxonomy" id="408172"/>
    <lineage>
        <taxon>unclassified sequences</taxon>
        <taxon>metagenomes</taxon>
        <taxon>ecological metagenomes</taxon>
    </lineage>
</organism>
<dbReference type="AlphaFoldDB" id="A0A383E5A6"/>
<evidence type="ECO:0000256" key="2">
    <source>
        <dbReference type="ARBA" id="ARBA00022729"/>
    </source>
</evidence>
<evidence type="ECO:0000256" key="3">
    <source>
        <dbReference type="SAM" id="Coils"/>
    </source>
</evidence>
<feature type="coiled-coil region" evidence="3">
    <location>
        <begin position="52"/>
        <end position="79"/>
    </location>
</feature>
<dbReference type="PANTHER" id="PTHR35089">
    <property type="entry name" value="CHAPERONE PROTEIN SKP"/>
    <property type="match status" value="1"/>
</dbReference>
<accession>A0A383E5A6</accession>
<dbReference type="Pfam" id="PF03938">
    <property type="entry name" value="OmpH"/>
    <property type="match status" value="1"/>
</dbReference>
<sequence length="144" mass="16669">MDKIMLQSKAGKSITVELEKLHKNNITTFKQKEEDLKNKETSIVSQKNVLSNEEFEKKINSLRKEANEYRIKRRDLINSLTKKRVDAQNKLIKAINPILADYSKKNSISMIIQKKNIIIGKSELEITDDILEILDKSLKTIDLN</sequence>